<dbReference type="GO" id="GO:0000981">
    <property type="term" value="F:DNA-binding transcription factor activity, RNA polymerase II-specific"/>
    <property type="evidence" value="ECO:0007669"/>
    <property type="project" value="InterPro"/>
</dbReference>
<dbReference type="SMART" id="SM00906">
    <property type="entry name" value="Fungal_trans"/>
    <property type="match status" value="1"/>
</dbReference>
<dbReference type="Gene3D" id="4.10.240.10">
    <property type="entry name" value="Zn(2)-C6 fungal-type DNA-binding domain"/>
    <property type="match status" value="1"/>
</dbReference>
<keyword evidence="1" id="KW-0479">Metal-binding</keyword>
<feature type="compositionally biased region" description="Low complexity" evidence="3">
    <location>
        <begin position="60"/>
        <end position="73"/>
    </location>
</feature>
<dbReference type="GeneID" id="63912156"/>
<evidence type="ECO:0000256" key="1">
    <source>
        <dbReference type="ARBA" id="ARBA00022723"/>
    </source>
</evidence>
<dbReference type="PROSITE" id="PS00463">
    <property type="entry name" value="ZN2_CY6_FUNGAL_1"/>
    <property type="match status" value="1"/>
</dbReference>
<dbReference type="EMBL" id="KL584829">
    <property type="protein sequence ID" value="KEQ64090.1"/>
    <property type="molecule type" value="Genomic_DNA"/>
</dbReference>
<reference evidence="5 6" key="1">
    <citation type="journal article" date="2014" name="BMC Genomics">
        <title>Genome sequencing of four Aureobasidium pullulans varieties: biotechnological potential, stress tolerance, and description of new species.</title>
        <authorList>
            <person name="Gostin Ar C."/>
            <person name="Ohm R.A."/>
            <person name="Kogej T."/>
            <person name="Sonjak S."/>
            <person name="Turk M."/>
            <person name="Zajc J."/>
            <person name="Zalar P."/>
            <person name="Grube M."/>
            <person name="Sun H."/>
            <person name="Han J."/>
            <person name="Sharma A."/>
            <person name="Chiniquy J."/>
            <person name="Ngan C.Y."/>
            <person name="Lipzen A."/>
            <person name="Barry K."/>
            <person name="Grigoriev I.V."/>
            <person name="Gunde-Cimerman N."/>
        </authorList>
    </citation>
    <scope>NUCLEOTIDE SEQUENCE [LARGE SCALE GENOMIC DNA]</scope>
    <source>
        <strain evidence="5 6">CBS 110374</strain>
    </source>
</reference>
<sequence>TSNQGRPYRSHLRPACDACRRRKSRCATTESSDACLMCQVHGSQCVFVDSDQSRRRKVPTSRSRATSHATSHAGNSENNINLDDDSLPMAYPQEFHVTNAVQSHSQTYNNNQSGDSSTHIISPAIADDNEELDSYLSSDPAVGIRRITRTSSTSTSMGPPSRRVLFNTVLRKPLGINANQSVAAGKLEVIEKLLEPHVMDMINLHVTHANVNVCFPVLDETSFRRTYTEHKDRLSSALLANLYANAMTYWKSSPRLRSVHPRDQRYIWVQANEALHSELFLSPGISTVIAIILNVHGRPSTSMFGNGGMVGTAVALSNSLGLNRDCSTWNISSEEKTFRFRIWSIVMLMDRWTSLAYGTPLLIHRAQYDVPVPSKELLAQSRTSTTQHAGLSIFLAMLTLTDVLSRYLEHVYHISRVATTDRSPVSPLHLEMFLTDWEDTLDDETRRLVLRGNDLDRPGAANLRLSYLAVKLLLCRILCDTTSFTPEHESAAQARLRTQRVAEEVVLLVQELKHPHLRGFWMPTNGFTLTSATLFLLRNALKATNRTRNTSLKLAKDMITCLQEHRNNEAWDLADDCLSNCTDMTNRIEAGT</sequence>
<dbReference type="RefSeq" id="XP_040881113.1">
    <property type="nucleotide sequence ID" value="XM_041018783.1"/>
</dbReference>
<dbReference type="CDD" id="cd00067">
    <property type="entry name" value="GAL4"/>
    <property type="match status" value="1"/>
</dbReference>
<dbReference type="HOGENOM" id="CLU_009827_1_0_1"/>
<feature type="region of interest" description="Disordered" evidence="3">
    <location>
        <begin position="51"/>
        <end position="82"/>
    </location>
</feature>
<name>A0A074VTJ5_AURM1</name>
<dbReference type="InterPro" id="IPR007219">
    <property type="entry name" value="XnlR_reg_dom"/>
</dbReference>
<evidence type="ECO:0000256" key="3">
    <source>
        <dbReference type="SAM" id="MobiDB-lite"/>
    </source>
</evidence>
<organism evidence="5 6">
    <name type="scientific">Aureobasidium melanogenum (strain CBS 110374)</name>
    <name type="common">Aureobasidium pullulans var. melanogenum</name>
    <dbReference type="NCBI Taxonomy" id="1043003"/>
    <lineage>
        <taxon>Eukaryota</taxon>
        <taxon>Fungi</taxon>
        <taxon>Dikarya</taxon>
        <taxon>Ascomycota</taxon>
        <taxon>Pezizomycotina</taxon>
        <taxon>Dothideomycetes</taxon>
        <taxon>Dothideomycetidae</taxon>
        <taxon>Dothideales</taxon>
        <taxon>Saccotheciaceae</taxon>
        <taxon>Aureobasidium</taxon>
    </lineage>
</organism>
<keyword evidence="2" id="KW-0539">Nucleus</keyword>
<dbReference type="GO" id="GO:0008270">
    <property type="term" value="F:zinc ion binding"/>
    <property type="evidence" value="ECO:0007669"/>
    <property type="project" value="InterPro"/>
</dbReference>
<dbReference type="SMART" id="SM00066">
    <property type="entry name" value="GAL4"/>
    <property type="match status" value="1"/>
</dbReference>
<dbReference type="GO" id="GO:0005634">
    <property type="term" value="C:nucleus"/>
    <property type="evidence" value="ECO:0007669"/>
    <property type="project" value="TreeGrafter"/>
</dbReference>
<dbReference type="InterPro" id="IPR050797">
    <property type="entry name" value="Carb_Metab_Trans_Reg"/>
</dbReference>
<dbReference type="PROSITE" id="PS50048">
    <property type="entry name" value="ZN2_CY6_FUNGAL_2"/>
    <property type="match status" value="1"/>
</dbReference>
<dbReference type="GO" id="GO:0001080">
    <property type="term" value="P:nitrogen catabolite activation of transcription from RNA polymerase II promoter"/>
    <property type="evidence" value="ECO:0007669"/>
    <property type="project" value="TreeGrafter"/>
</dbReference>
<dbReference type="GO" id="GO:0003677">
    <property type="term" value="F:DNA binding"/>
    <property type="evidence" value="ECO:0007669"/>
    <property type="project" value="InterPro"/>
</dbReference>
<feature type="non-terminal residue" evidence="5">
    <location>
        <position position="592"/>
    </location>
</feature>
<dbReference type="Pfam" id="PF00172">
    <property type="entry name" value="Zn_clus"/>
    <property type="match status" value="1"/>
</dbReference>
<evidence type="ECO:0000256" key="2">
    <source>
        <dbReference type="ARBA" id="ARBA00023242"/>
    </source>
</evidence>
<dbReference type="STRING" id="1043003.A0A074VTJ5"/>
<feature type="domain" description="Zn(2)-C6 fungal-type" evidence="4">
    <location>
        <begin position="15"/>
        <end position="47"/>
    </location>
</feature>
<dbReference type="SUPFAM" id="SSF57701">
    <property type="entry name" value="Zn2/Cys6 DNA-binding domain"/>
    <property type="match status" value="1"/>
</dbReference>
<dbReference type="PANTHER" id="PTHR31668">
    <property type="entry name" value="GLUCOSE TRANSPORT TRANSCRIPTION REGULATOR RGT1-RELATED-RELATED"/>
    <property type="match status" value="1"/>
</dbReference>
<evidence type="ECO:0000313" key="5">
    <source>
        <dbReference type="EMBL" id="KEQ64090.1"/>
    </source>
</evidence>
<protein>
    <recommendedName>
        <fullName evidence="4">Zn(2)-C6 fungal-type domain-containing protein</fullName>
    </recommendedName>
</protein>
<dbReference type="PANTHER" id="PTHR31668:SF10">
    <property type="entry name" value="ZN(II)2CYS6 TRANSCRIPTION FACTOR (EUROFUNG)"/>
    <property type="match status" value="1"/>
</dbReference>
<gene>
    <name evidence="5" type="ORF">M437DRAFT_14871</name>
</gene>
<dbReference type="AlphaFoldDB" id="A0A074VTJ5"/>
<keyword evidence="6" id="KW-1185">Reference proteome</keyword>
<feature type="non-terminal residue" evidence="5">
    <location>
        <position position="1"/>
    </location>
</feature>
<dbReference type="Pfam" id="PF04082">
    <property type="entry name" value="Fungal_trans"/>
    <property type="match status" value="1"/>
</dbReference>
<dbReference type="CDD" id="cd12148">
    <property type="entry name" value="fungal_TF_MHR"/>
    <property type="match status" value="1"/>
</dbReference>
<dbReference type="InterPro" id="IPR001138">
    <property type="entry name" value="Zn2Cys6_DnaBD"/>
</dbReference>
<accession>A0A074VTJ5</accession>
<dbReference type="GO" id="GO:0006351">
    <property type="term" value="P:DNA-templated transcription"/>
    <property type="evidence" value="ECO:0007669"/>
    <property type="project" value="InterPro"/>
</dbReference>
<dbReference type="InterPro" id="IPR036864">
    <property type="entry name" value="Zn2-C6_fun-type_DNA-bd_sf"/>
</dbReference>
<evidence type="ECO:0000313" key="6">
    <source>
        <dbReference type="Proteomes" id="UP000030672"/>
    </source>
</evidence>
<dbReference type="Proteomes" id="UP000030672">
    <property type="component" value="Unassembled WGS sequence"/>
</dbReference>
<proteinExistence type="predicted"/>
<evidence type="ECO:0000259" key="4">
    <source>
        <dbReference type="PROSITE" id="PS50048"/>
    </source>
</evidence>